<evidence type="ECO:0000313" key="2">
    <source>
        <dbReference type="Proteomes" id="UP000234778"/>
    </source>
</evidence>
<dbReference type="GO" id="GO:0008473">
    <property type="term" value="F:ornithine cyclodeaminase activity"/>
    <property type="evidence" value="ECO:0007669"/>
    <property type="project" value="UniProtKB-EC"/>
</dbReference>
<sequence length="338" mass="37147">MRFVDVPHMVRWMRQTGPQTLLAGMIEAMEKDFRRWDSFELRPRVASHSEIGVIELMPTSDGQTYAFKFVNVHPSNPARGYQTVTAFGVLADVHNGYPRLLAEMTLLTALRTAATSGMVTRLLARQDSRHLALIGAGSQSEFQVLANRAVRPIERVSVYDVDPAASQKLRRNLAAYDIEVEIADSASQAVAGADIITTCTADKRNAQVLSRHDIRPGVHLNAIGGDCPGKTELDPGILDMGPVFTEHTPQTRIEGEIQAKPAHYPVTELWEVLAGAQPGRTSVEQVTVYDGVGFAVEDFTGLVFLEDCLKQQGGERFYEEIDLVAAPSDPKDLFGMLN</sequence>
<dbReference type="RefSeq" id="WP_101638058.1">
    <property type="nucleotide sequence ID" value="NZ_JAWHHX010000002.1"/>
</dbReference>
<proteinExistence type="predicted"/>
<dbReference type="InterPro" id="IPR036291">
    <property type="entry name" value="NAD(P)-bd_dom_sf"/>
</dbReference>
<gene>
    <name evidence="1" type="ORF">CYJ26_04920</name>
</gene>
<evidence type="ECO:0000313" key="1">
    <source>
        <dbReference type="EMBL" id="PKY99048.1"/>
    </source>
</evidence>
<dbReference type="Gene3D" id="3.40.50.720">
    <property type="entry name" value="NAD(P)-binding Rossmann-like Domain"/>
    <property type="match status" value="1"/>
</dbReference>
<dbReference type="PANTHER" id="PTHR13812:SF19">
    <property type="entry name" value="KETIMINE REDUCTASE MU-CRYSTALLIN"/>
    <property type="match status" value="1"/>
</dbReference>
<dbReference type="Proteomes" id="UP000234778">
    <property type="component" value="Unassembled WGS sequence"/>
</dbReference>
<dbReference type="SUPFAM" id="SSF51735">
    <property type="entry name" value="NAD(P)-binding Rossmann-fold domains"/>
    <property type="match status" value="1"/>
</dbReference>
<dbReference type="PANTHER" id="PTHR13812">
    <property type="entry name" value="KETIMINE REDUCTASE MU-CRYSTALLIN"/>
    <property type="match status" value="1"/>
</dbReference>
<keyword evidence="1" id="KW-0456">Lyase</keyword>
<comment type="caution">
    <text evidence="1">The sequence shown here is derived from an EMBL/GenBank/DDBJ whole genome shotgun (WGS) entry which is preliminary data.</text>
</comment>
<organism evidence="1 2">
    <name type="scientific">Actinomyces urogenitalis</name>
    <dbReference type="NCBI Taxonomy" id="103621"/>
    <lineage>
        <taxon>Bacteria</taxon>
        <taxon>Bacillati</taxon>
        <taxon>Actinomycetota</taxon>
        <taxon>Actinomycetes</taxon>
        <taxon>Actinomycetales</taxon>
        <taxon>Actinomycetaceae</taxon>
        <taxon>Actinomyces</taxon>
    </lineage>
</organism>
<dbReference type="Pfam" id="PF02423">
    <property type="entry name" value="OCD_Mu_crystall"/>
    <property type="match status" value="1"/>
</dbReference>
<protein>
    <submittedName>
        <fullName evidence="1">Ornithine cyclodeaminase</fullName>
        <ecNumber evidence="1">4.3.1.12</ecNumber>
    </submittedName>
</protein>
<dbReference type="NCBIfam" id="NF005762">
    <property type="entry name" value="PRK07589.1"/>
    <property type="match status" value="1"/>
</dbReference>
<dbReference type="EMBL" id="PKHA01000003">
    <property type="protein sequence ID" value="PKY99048.1"/>
    <property type="molecule type" value="Genomic_DNA"/>
</dbReference>
<dbReference type="AlphaFoldDB" id="A0A2I1KTX6"/>
<dbReference type="GeneID" id="81708276"/>
<accession>A0A2I1KTX6</accession>
<name>A0A2I1KTX6_9ACTO</name>
<dbReference type="Gene3D" id="3.30.1780.10">
    <property type="entry name" value="ornithine cyclodeaminase, domain 1"/>
    <property type="match status" value="1"/>
</dbReference>
<dbReference type="InterPro" id="IPR003462">
    <property type="entry name" value="ODC_Mu_crystall"/>
</dbReference>
<dbReference type="EC" id="4.3.1.12" evidence="1"/>
<dbReference type="InterPro" id="IPR023401">
    <property type="entry name" value="ODC_N"/>
</dbReference>
<reference evidence="1 2" key="1">
    <citation type="submission" date="2017-12" db="EMBL/GenBank/DDBJ databases">
        <title>Phylogenetic diversity of female urinary microbiome.</title>
        <authorList>
            <person name="Thomas-White K."/>
            <person name="Wolfe A.J."/>
        </authorList>
    </citation>
    <scope>NUCLEOTIDE SEQUENCE [LARGE SCALE GENOMIC DNA]</scope>
    <source>
        <strain evidence="1 2">UMB0319</strain>
    </source>
</reference>